<dbReference type="InterPro" id="IPR015882">
    <property type="entry name" value="HEX_bac_N"/>
</dbReference>
<dbReference type="PROSITE" id="PS51257">
    <property type="entry name" value="PROKAR_LIPOPROTEIN"/>
    <property type="match status" value="1"/>
</dbReference>
<sequence>MSERVIYRKIGKPMRNILYMIGGSLCLLLFMTGCKSADGAKAPVSLTWEMGAAEVQPGYYENSFILKNISDVPLGKDWIIYYSQLPREILQDESASVKVEVVNANFFRMYPAENFQPLAPGDSLIVTFCCTNGLKKLSYAPEGTYWVSQAGGKQGTPLPVELTIQPLQGMETEDWYPAPDKIYASNLALETTAKLQQTDIFPSVKEAFPAIGKENVIIENKVRLTFHPDFANEAGLLKEKLETLYGLEVISEAPVTVHLDYLPQQETAANDEYYRMDTGNSLINISAPTSHGIFNGTQTLLSLLKGQEKPFRLEAVSIRDYPDLPYRGQMLDIARNFTTADQLKKLIDAISSYKLNVLHFHFSDDEGWRLQIPGLEELTSVGARRGHTTDELECLYPGYDGNYDPSAPTSGNGYYTREEFIDLLRYAAQRHVRVIPEIESPGHARAAIVSMKARYHKYINTDPEKAVEYLLSDAQDTSRYVSAQSYTDNVMNVALPSTYRFMEKVIRELMAMYEEAEVPLTTIHLGGDEVPDGAWMGSPVCRAFMDEHGMTSAHELSEYYITKMADYLQQYHVQFSGWQEAALGHSEATDRHLNRLAAGVYCWNTVPEWEADEIPYQVANKGYPVILCNVNNFYLDLAYDAHPDERGLSWAGYVDESKGFSMLPYHIYRSSRTDMAGNPVDLGIAERGKTVLTASGKERIQGVQAQLFAETIRDFKWVEYYTFPKILGLVERGWNAFPAWSMLAGEKEQQAFNKALALFYSKASEKEMPHWASRNINFRLPHPGLCLKEGKLYANTPIRGGEIRYTTDGAEPTLDSALWEAPIACDASVVKAKLFYLNKESVTSTLKVN</sequence>
<dbReference type="InterPro" id="IPR015883">
    <property type="entry name" value="Glyco_hydro_20_cat"/>
</dbReference>
<evidence type="ECO:0000256" key="3">
    <source>
        <dbReference type="ARBA" id="ARBA00012663"/>
    </source>
</evidence>
<dbReference type="GO" id="GO:0004563">
    <property type="term" value="F:beta-N-acetylhexosaminidase activity"/>
    <property type="evidence" value="ECO:0007669"/>
    <property type="project" value="UniProtKB-EC"/>
</dbReference>
<evidence type="ECO:0000256" key="6">
    <source>
        <dbReference type="ARBA" id="ARBA00030512"/>
    </source>
</evidence>
<protein>
    <recommendedName>
        <fullName evidence="3">beta-N-acetylhexosaminidase</fullName>
        <ecNumber evidence="3">3.2.1.52</ecNumber>
    </recommendedName>
    <alternativeName>
        <fullName evidence="6">Beta-N-acetylhexosaminidase</fullName>
    </alternativeName>
    <alternativeName>
        <fullName evidence="7">N-acetyl-beta-glucosaminidase</fullName>
    </alternativeName>
</protein>
<dbReference type="Pfam" id="PF03174">
    <property type="entry name" value="CHB_HEX_C"/>
    <property type="match status" value="1"/>
</dbReference>
<dbReference type="AlphaFoldDB" id="D6CW93"/>
<evidence type="ECO:0000313" key="10">
    <source>
        <dbReference type="EMBL" id="CBK66445.1"/>
    </source>
</evidence>
<dbReference type="InterPro" id="IPR029018">
    <property type="entry name" value="Hex-like_dom2"/>
</dbReference>
<evidence type="ECO:0000313" key="11">
    <source>
        <dbReference type="Proteomes" id="UP000008795"/>
    </source>
</evidence>
<dbReference type="PATRIC" id="fig|657309.4.peg.73"/>
<dbReference type="InterPro" id="IPR004866">
    <property type="entry name" value="CHB/HEX_N_dom"/>
</dbReference>
<organism evidence="10 11">
    <name type="scientific">Bacteroides xylanisolvens XB1A</name>
    <dbReference type="NCBI Taxonomy" id="657309"/>
    <lineage>
        <taxon>Bacteria</taxon>
        <taxon>Pseudomonadati</taxon>
        <taxon>Bacteroidota</taxon>
        <taxon>Bacteroidia</taxon>
        <taxon>Bacteroidales</taxon>
        <taxon>Bacteroidaceae</taxon>
        <taxon>Bacteroides</taxon>
    </lineage>
</organism>
<dbReference type="GO" id="GO:0030203">
    <property type="term" value="P:glycosaminoglycan metabolic process"/>
    <property type="evidence" value="ECO:0007669"/>
    <property type="project" value="TreeGrafter"/>
</dbReference>
<dbReference type="Proteomes" id="UP000008795">
    <property type="component" value="Chromosome"/>
</dbReference>
<comment type="similarity">
    <text evidence="2">Belongs to the glycosyl hydrolase 20 family.</text>
</comment>
<dbReference type="InterPro" id="IPR025705">
    <property type="entry name" value="Beta_hexosaminidase_sua/sub"/>
</dbReference>
<proteinExistence type="inferred from homology"/>
<dbReference type="Gene3D" id="3.20.20.80">
    <property type="entry name" value="Glycosidases"/>
    <property type="match status" value="1"/>
</dbReference>
<dbReference type="EMBL" id="FP929033">
    <property type="protein sequence ID" value="CBK66445.1"/>
    <property type="molecule type" value="Genomic_DNA"/>
</dbReference>
<dbReference type="GO" id="GO:0016020">
    <property type="term" value="C:membrane"/>
    <property type="evidence" value="ECO:0007669"/>
    <property type="project" value="TreeGrafter"/>
</dbReference>
<evidence type="ECO:0000256" key="2">
    <source>
        <dbReference type="ARBA" id="ARBA00006285"/>
    </source>
</evidence>
<evidence type="ECO:0000256" key="8">
    <source>
        <dbReference type="PIRSR" id="PIRSR625705-1"/>
    </source>
</evidence>
<dbReference type="eggNOG" id="COG3525">
    <property type="taxonomic scope" value="Bacteria"/>
</dbReference>
<dbReference type="GO" id="GO:0030247">
    <property type="term" value="F:polysaccharide binding"/>
    <property type="evidence" value="ECO:0007669"/>
    <property type="project" value="InterPro"/>
</dbReference>
<dbReference type="SUPFAM" id="SSF51445">
    <property type="entry name" value="(Trans)glycosidases"/>
    <property type="match status" value="1"/>
</dbReference>
<dbReference type="InterPro" id="IPR017853">
    <property type="entry name" value="GH"/>
</dbReference>
<dbReference type="InterPro" id="IPR014756">
    <property type="entry name" value="Ig_E-set"/>
</dbReference>
<dbReference type="Gene3D" id="2.60.40.290">
    <property type="match status" value="1"/>
</dbReference>
<dbReference type="PANTHER" id="PTHR22600:SF57">
    <property type="entry name" value="BETA-N-ACETYLHEXOSAMINIDASE"/>
    <property type="match status" value="1"/>
</dbReference>
<keyword evidence="4 10" id="KW-0378">Hydrolase</keyword>
<comment type="catalytic activity">
    <reaction evidence="1">
        <text>Hydrolysis of terminal non-reducing N-acetyl-D-hexosamine residues in N-acetyl-beta-D-hexosaminides.</text>
        <dbReference type="EC" id="3.2.1.52"/>
    </reaction>
</comment>
<dbReference type="EC" id="3.2.1.52" evidence="3"/>
<dbReference type="CAZy" id="GH20">
    <property type="family name" value="Glycoside Hydrolase Family 20"/>
</dbReference>
<keyword evidence="5 10" id="KW-0326">Glycosidase</keyword>
<evidence type="ECO:0000259" key="9">
    <source>
        <dbReference type="SMART" id="SM01081"/>
    </source>
</evidence>
<dbReference type="InterPro" id="IPR012291">
    <property type="entry name" value="CBM2_carb-bd_dom_sf"/>
</dbReference>
<dbReference type="SMART" id="SM01081">
    <property type="entry name" value="CHB_HEX"/>
    <property type="match status" value="1"/>
</dbReference>
<evidence type="ECO:0000256" key="7">
    <source>
        <dbReference type="ARBA" id="ARBA00033000"/>
    </source>
</evidence>
<dbReference type="Gene3D" id="3.30.379.10">
    <property type="entry name" value="Chitobiase/beta-hexosaminidase domain 2-like"/>
    <property type="match status" value="1"/>
</dbReference>
<evidence type="ECO:0000256" key="4">
    <source>
        <dbReference type="ARBA" id="ARBA00022801"/>
    </source>
</evidence>
<dbReference type="SUPFAM" id="SSF55545">
    <property type="entry name" value="beta-N-acetylhexosaminidase-like domain"/>
    <property type="match status" value="1"/>
</dbReference>
<gene>
    <name evidence="10" type="ORF">BXY_13050</name>
</gene>
<dbReference type="SUPFAM" id="SSF49384">
    <property type="entry name" value="Carbohydrate-binding domain"/>
    <property type="match status" value="1"/>
</dbReference>
<reference evidence="10 11" key="1">
    <citation type="submission" date="2010-03" db="EMBL/GenBank/DDBJ databases">
        <title>The genome sequence of Bacteriodes xylanisolvens XB1A.</title>
        <authorList>
            <consortium name="metaHIT consortium -- http://www.metahit.eu/"/>
            <person name="Pajon A."/>
            <person name="Turner K."/>
            <person name="Parkhill J."/>
            <person name="Bernalier A."/>
        </authorList>
    </citation>
    <scope>NUCLEOTIDE SEQUENCE [LARGE SCALE GENOMIC DNA]</scope>
    <source>
        <strain evidence="10 11">XB1A</strain>
    </source>
</reference>
<dbReference type="Pfam" id="PF02838">
    <property type="entry name" value="Glyco_hydro_20b"/>
    <property type="match status" value="1"/>
</dbReference>
<dbReference type="InterPro" id="IPR008965">
    <property type="entry name" value="CBM2/CBM3_carb-bd_dom_sf"/>
</dbReference>
<evidence type="ECO:0000256" key="1">
    <source>
        <dbReference type="ARBA" id="ARBA00001231"/>
    </source>
</evidence>
<dbReference type="Pfam" id="PF03173">
    <property type="entry name" value="CHB_HEX"/>
    <property type="match status" value="1"/>
</dbReference>
<dbReference type="PANTHER" id="PTHR22600">
    <property type="entry name" value="BETA-HEXOSAMINIDASE"/>
    <property type="match status" value="1"/>
</dbReference>
<feature type="active site" description="Proton donor" evidence="8">
    <location>
        <position position="529"/>
    </location>
</feature>
<dbReference type="KEGG" id="bxy:BXY_13050"/>
<reference evidence="10 11" key="2">
    <citation type="submission" date="2010-03" db="EMBL/GenBank/DDBJ databases">
        <authorList>
            <person name="Pajon A."/>
        </authorList>
    </citation>
    <scope>NUCLEOTIDE SEQUENCE [LARGE SCALE GENOMIC DNA]</scope>
    <source>
        <strain evidence="10 11">XB1A</strain>
    </source>
</reference>
<evidence type="ECO:0000256" key="5">
    <source>
        <dbReference type="ARBA" id="ARBA00023295"/>
    </source>
</evidence>
<name>D6CW93_9BACE</name>
<dbReference type="InterPro" id="IPR004867">
    <property type="entry name" value="CHB_C_dom"/>
</dbReference>
<dbReference type="GO" id="GO:0005975">
    <property type="term" value="P:carbohydrate metabolic process"/>
    <property type="evidence" value="ECO:0007669"/>
    <property type="project" value="InterPro"/>
</dbReference>
<dbReference type="HOGENOM" id="CLU_007082_4_1_10"/>
<feature type="domain" description="Chitobiase/beta-hexosaminidases N-terminal" evidence="9">
    <location>
        <begin position="42"/>
        <end position="194"/>
    </location>
</feature>
<dbReference type="Pfam" id="PF00728">
    <property type="entry name" value="Glyco_hydro_20"/>
    <property type="match status" value="1"/>
</dbReference>
<dbReference type="SUPFAM" id="SSF81296">
    <property type="entry name" value="E set domains"/>
    <property type="match status" value="1"/>
</dbReference>
<dbReference type="PRINTS" id="PR00738">
    <property type="entry name" value="GLHYDRLASE20"/>
</dbReference>
<accession>D6CW93</accession>